<dbReference type="GeneID" id="119737174"/>
<dbReference type="InterPro" id="IPR032675">
    <property type="entry name" value="LRR_dom_sf"/>
</dbReference>
<dbReference type="Gene3D" id="3.80.10.10">
    <property type="entry name" value="Ribonuclease Inhibitor"/>
    <property type="match status" value="2"/>
</dbReference>
<dbReference type="GO" id="GO:0031398">
    <property type="term" value="P:positive regulation of protein ubiquitination"/>
    <property type="evidence" value="ECO:0007669"/>
    <property type="project" value="TreeGrafter"/>
</dbReference>
<keyword evidence="5" id="KW-1185">Reference proteome</keyword>
<evidence type="ECO:0000256" key="2">
    <source>
        <dbReference type="SAM" id="SignalP"/>
    </source>
</evidence>
<evidence type="ECO:0000313" key="5">
    <source>
        <dbReference type="Proteomes" id="UP000887568"/>
    </source>
</evidence>
<dbReference type="OrthoDB" id="3219396at2759"/>
<dbReference type="AlphaFoldDB" id="A0A914AUW1"/>
<accession>A0A914AUW1</accession>
<dbReference type="PANTHER" id="PTHR20933:SF4">
    <property type="entry name" value="F-BOX INVOLVED IN POLYQ PATHOGENESIS, ISOFORM A"/>
    <property type="match status" value="1"/>
</dbReference>
<dbReference type="Proteomes" id="UP000887568">
    <property type="component" value="Unplaced"/>
</dbReference>
<dbReference type="PROSITE" id="PS50181">
    <property type="entry name" value="FBOX"/>
    <property type="match status" value="1"/>
</dbReference>
<organism evidence="4 5">
    <name type="scientific">Patiria miniata</name>
    <name type="common">Bat star</name>
    <name type="synonym">Asterina miniata</name>
    <dbReference type="NCBI Taxonomy" id="46514"/>
    <lineage>
        <taxon>Eukaryota</taxon>
        <taxon>Metazoa</taxon>
        <taxon>Echinodermata</taxon>
        <taxon>Eleutherozoa</taxon>
        <taxon>Asterozoa</taxon>
        <taxon>Asteroidea</taxon>
        <taxon>Valvatacea</taxon>
        <taxon>Valvatida</taxon>
        <taxon>Asterinidae</taxon>
        <taxon>Patiria</taxon>
    </lineage>
</organism>
<evidence type="ECO:0000313" key="4">
    <source>
        <dbReference type="EnsemblMetazoa" id="XP_038067274.1"/>
    </source>
</evidence>
<reference evidence="4" key="1">
    <citation type="submission" date="2022-11" db="UniProtKB">
        <authorList>
            <consortium name="EnsemblMetazoa"/>
        </authorList>
    </citation>
    <scope>IDENTIFICATION</scope>
</reference>
<dbReference type="SMART" id="SM00256">
    <property type="entry name" value="FBOX"/>
    <property type="match status" value="1"/>
</dbReference>
<feature type="domain" description="F-box" evidence="3">
    <location>
        <begin position="26"/>
        <end position="72"/>
    </location>
</feature>
<sequence length="309" mass="35647">MHRGTTSLRLSMSILFSILRRLVSRPLNMENLPPNVLLQIFSYLEVKDKCRVAGVCKSWRELVGEKKLWKNVDFFAARVDLPTHWRALRRYFTDSLHTLHLRGFVYTSKTSRCLNDAILKDIRRRCPNLVELHIDEADLSRVCSGHLPPTLEVLVLNRCITTPGWFQAGVSNSRLDRLRTLNFKNSIEIWNEDFKNIRSNRTQVERPNTSSCHDVSRRGFRCLVKLVNLTDLDVSGTNIKDEDIDFINSKLRKLQIVKIQEFDFLAPLANLQDQDAIGTSGGNPAIWIADFLFLAVVFLFVLFSVFQLK</sequence>
<feature type="transmembrane region" description="Helical" evidence="1">
    <location>
        <begin position="285"/>
        <end position="306"/>
    </location>
</feature>
<dbReference type="InterPro" id="IPR001810">
    <property type="entry name" value="F-box_dom"/>
</dbReference>
<keyword evidence="1" id="KW-0812">Transmembrane</keyword>
<evidence type="ECO:0000256" key="1">
    <source>
        <dbReference type="SAM" id="Phobius"/>
    </source>
</evidence>
<keyword evidence="1" id="KW-0472">Membrane</keyword>
<dbReference type="InterPro" id="IPR036047">
    <property type="entry name" value="F-box-like_dom_sf"/>
</dbReference>
<evidence type="ECO:0000259" key="3">
    <source>
        <dbReference type="PROSITE" id="PS50181"/>
    </source>
</evidence>
<dbReference type="SUPFAM" id="SSF81383">
    <property type="entry name" value="F-box domain"/>
    <property type="match status" value="1"/>
</dbReference>
<feature type="chain" id="PRO_5036812627" description="F-box domain-containing protein" evidence="2">
    <location>
        <begin position="25"/>
        <end position="309"/>
    </location>
</feature>
<dbReference type="PANTHER" id="PTHR20933">
    <property type="entry name" value="F-BOX ONLY PROTEIN 33"/>
    <property type="match status" value="1"/>
</dbReference>
<protein>
    <recommendedName>
        <fullName evidence="3">F-box domain-containing protein</fullName>
    </recommendedName>
</protein>
<dbReference type="Pfam" id="PF12937">
    <property type="entry name" value="F-box-like"/>
    <property type="match status" value="1"/>
</dbReference>
<dbReference type="RefSeq" id="XP_038067274.1">
    <property type="nucleotide sequence ID" value="XM_038211346.1"/>
</dbReference>
<proteinExistence type="predicted"/>
<dbReference type="EnsemblMetazoa" id="XM_038211346.1">
    <property type="protein sequence ID" value="XP_038067274.1"/>
    <property type="gene ID" value="LOC119737174"/>
</dbReference>
<dbReference type="OMA" id="RFANWTS"/>
<dbReference type="SUPFAM" id="SSF52047">
    <property type="entry name" value="RNI-like"/>
    <property type="match status" value="1"/>
</dbReference>
<keyword evidence="1" id="KW-1133">Transmembrane helix</keyword>
<keyword evidence="2" id="KW-0732">Signal</keyword>
<feature type="signal peptide" evidence="2">
    <location>
        <begin position="1"/>
        <end position="24"/>
    </location>
</feature>
<name>A0A914AUW1_PATMI</name>